<evidence type="ECO:0000259" key="6">
    <source>
        <dbReference type="PROSITE" id="PS50157"/>
    </source>
</evidence>
<evidence type="ECO:0000313" key="8">
    <source>
        <dbReference type="Proteomes" id="UP000478052"/>
    </source>
</evidence>
<dbReference type="FunFam" id="3.30.160.60:FF:000100">
    <property type="entry name" value="Zinc finger 45-like"/>
    <property type="match status" value="1"/>
</dbReference>
<organism evidence="7 8">
    <name type="scientific">Aphis craccivora</name>
    <name type="common">Cowpea aphid</name>
    <dbReference type="NCBI Taxonomy" id="307492"/>
    <lineage>
        <taxon>Eukaryota</taxon>
        <taxon>Metazoa</taxon>
        <taxon>Ecdysozoa</taxon>
        <taxon>Arthropoda</taxon>
        <taxon>Hexapoda</taxon>
        <taxon>Insecta</taxon>
        <taxon>Pterygota</taxon>
        <taxon>Neoptera</taxon>
        <taxon>Paraneoptera</taxon>
        <taxon>Hemiptera</taxon>
        <taxon>Sternorrhyncha</taxon>
        <taxon>Aphidomorpha</taxon>
        <taxon>Aphidoidea</taxon>
        <taxon>Aphididae</taxon>
        <taxon>Aphidini</taxon>
        <taxon>Aphis</taxon>
        <taxon>Aphis</taxon>
    </lineage>
</organism>
<proteinExistence type="predicted"/>
<dbReference type="PROSITE" id="PS50157">
    <property type="entry name" value="ZINC_FINGER_C2H2_2"/>
    <property type="match status" value="1"/>
</dbReference>
<keyword evidence="4" id="KW-0862">Zinc</keyword>
<evidence type="ECO:0000313" key="7">
    <source>
        <dbReference type="EMBL" id="KAF0773913.1"/>
    </source>
</evidence>
<dbReference type="InterPro" id="IPR036236">
    <property type="entry name" value="Znf_C2H2_sf"/>
</dbReference>
<dbReference type="SMART" id="SM00355">
    <property type="entry name" value="ZnF_C2H2"/>
    <property type="match status" value="2"/>
</dbReference>
<dbReference type="EMBL" id="VUJU01000020">
    <property type="protein sequence ID" value="KAF0773913.1"/>
    <property type="molecule type" value="Genomic_DNA"/>
</dbReference>
<sequence length="131" mass="15267">CLIFFLKRYIFFFIMYKCEQCQSVFKMKWNLARHVKTHNGILYSYTVCEKTYKDKSNLGKHIKNVHAILHAPAAQIIQPVTLIAQPERESVIKFAPRIIRPALPDVPTGGSNIMSDDNIYMIDILFQVEYK</sequence>
<accession>A0A6G0ZQN1</accession>
<dbReference type="OrthoDB" id="2687452at2759"/>
<keyword evidence="3 5" id="KW-0863">Zinc-finger</keyword>
<evidence type="ECO:0000256" key="2">
    <source>
        <dbReference type="ARBA" id="ARBA00022737"/>
    </source>
</evidence>
<feature type="non-terminal residue" evidence="7">
    <location>
        <position position="1"/>
    </location>
</feature>
<feature type="domain" description="C2H2-type" evidence="6">
    <location>
        <begin position="16"/>
        <end position="40"/>
    </location>
</feature>
<keyword evidence="8" id="KW-1185">Reference proteome</keyword>
<dbReference type="Proteomes" id="UP000478052">
    <property type="component" value="Unassembled WGS sequence"/>
</dbReference>
<dbReference type="SUPFAM" id="SSF57667">
    <property type="entry name" value="beta-beta-alpha zinc fingers"/>
    <property type="match status" value="1"/>
</dbReference>
<evidence type="ECO:0000256" key="4">
    <source>
        <dbReference type="ARBA" id="ARBA00022833"/>
    </source>
</evidence>
<protein>
    <recommendedName>
        <fullName evidence="6">C2H2-type domain-containing protein</fullName>
    </recommendedName>
</protein>
<reference evidence="7 8" key="1">
    <citation type="submission" date="2019-08" db="EMBL/GenBank/DDBJ databases">
        <title>Whole genome of Aphis craccivora.</title>
        <authorList>
            <person name="Voronova N.V."/>
            <person name="Shulinski R.S."/>
            <person name="Bandarenka Y.V."/>
            <person name="Zhorov D.G."/>
            <person name="Warner D."/>
        </authorList>
    </citation>
    <scope>NUCLEOTIDE SEQUENCE [LARGE SCALE GENOMIC DNA]</scope>
    <source>
        <strain evidence="7">180601</strain>
        <tissue evidence="7">Whole Body</tissue>
    </source>
</reference>
<dbReference type="GO" id="GO:0008270">
    <property type="term" value="F:zinc ion binding"/>
    <property type="evidence" value="ECO:0007669"/>
    <property type="project" value="UniProtKB-KW"/>
</dbReference>
<dbReference type="AlphaFoldDB" id="A0A6G0ZQN1"/>
<gene>
    <name evidence="7" type="ORF">FWK35_00000149</name>
</gene>
<evidence type="ECO:0000256" key="1">
    <source>
        <dbReference type="ARBA" id="ARBA00022723"/>
    </source>
</evidence>
<keyword evidence="2" id="KW-0677">Repeat</keyword>
<dbReference type="InterPro" id="IPR013087">
    <property type="entry name" value="Znf_C2H2_type"/>
</dbReference>
<name>A0A6G0ZQN1_APHCR</name>
<evidence type="ECO:0000256" key="3">
    <source>
        <dbReference type="ARBA" id="ARBA00022771"/>
    </source>
</evidence>
<dbReference type="PROSITE" id="PS00028">
    <property type="entry name" value="ZINC_FINGER_C2H2_1"/>
    <property type="match status" value="1"/>
</dbReference>
<dbReference type="Pfam" id="PF00096">
    <property type="entry name" value="zf-C2H2"/>
    <property type="match status" value="2"/>
</dbReference>
<dbReference type="Gene3D" id="3.30.160.60">
    <property type="entry name" value="Classic Zinc Finger"/>
    <property type="match status" value="2"/>
</dbReference>
<evidence type="ECO:0000256" key="5">
    <source>
        <dbReference type="PROSITE-ProRule" id="PRU00042"/>
    </source>
</evidence>
<comment type="caution">
    <text evidence="7">The sequence shown here is derived from an EMBL/GenBank/DDBJ whole genome shotgun (WGS) entry which is preliminary data.</text>
</comment>
<keyword evidence="1" id="KW-0479">Metal-binding</keyword>